<dbReference type="Proteomes" id="UP000277811">
    <property type="component" value="Unassembled WGS sequence"/>
</dbReference>
<evidence type="ECO:0000313" key="2">
    <source>
        <dbReference type="Proteomes" id="UP000277811"/>
    </source>
</evidence>
<dbReference type="RefSeq" id="WP_122626564.1">
    <property type="nucleotide sequence ID" value="NZ_UPPP01000057.1"/>
</dbReference>
<proteinExistence type="predicted"/>
<organism evidence="1 2">
    <name type="scientific">Lucifera butyrica</name>
    <dbReference type="NCBI Taxonomy" id="1351585"/>
    <lineage>
        <taxon>Bacteria</taxon>
        <taxon>Bacillati</taxon>
        <taxon>Bacillota</taxon>
        <taxon>Negativicutes</taxon>
        <taxon>Veillonellales</taxon>
        <taxon>Veillonellaceae</taxon>
        <taxon>Lucifera</taxon>
    </lineage>
</organism>
<evidence type="ECO:0000313" key="1">
    <source>
        <dbReference type="EMBL" id="VBB05575.1"/>
    </source>
</evidence>
<dbReference type="EMBL" id="UPPP01000057">
    <property type="protein sequence ID" value="VBB05575.1"/>
    <property type="molecule type" value="Genomic_DNA"/>
</dbReference>
<dbReference type="OrthoDB" id="1955612at2"/>
<protein>
    <submittedName>
        <fullName evidence="1">Uncharacterized protein</fullName>
    </submittedName>
</protein>
<gene>
    <name evidence="1" type="ORF">LUCI_0785</name>
</gene>
<sequence length="123" mass="12812">MKFVQTDYLGTKNILRFPDHYAAVPVIVDDTGITADEDGKKIVPAGTIIAGVGGKALADPDNIKVAHANTADAEGVLLNDVDVTYGSHGGAMLIHGFLKTDKLPETPDAAAVTALAGRIVFLK</sequence>
<keyword evidence="2" id="KW-1185">Reference proteome</keyword>
<name>A0A498R349_9FIRM</name>
<dbReference type="AlphaFoldDB" id="A0A498R349"/>
<accession>A0A498R349</accession>
<reference evidence="1 2" key="1">
    <citation type="submission" date="2018-06" db="EMBL/GenBank/DDBJ databases">
        <authorList>
            <person name="Strepis N."/>
        </authorList>
    </citation>
    <scope>NUCLEOTIDE SEQUENCE [LARGE SCALE GENOMIC DNA]</scope>
    <source>
        <strain evidence="1">LUCI</strain>
    </source>
</reference>